<accession>A0A6N8LQ27</accession>
<dbReference type="EMBL" id="WSUT01000005">
    <property type="protein sequence ID" value="MWC42577.1"/>
    <property type="molecule type" value="Genomic_DNA"/>
</dbReference>
<sequence length="137" mass="14154">MTSIDADAGGTVAMTPGTGSVLPQDMTDAATADAILQLDRKIARAIQTNRGINLKSEDLDLLTLVGAVKLIGEARSEILKEKAQCRHRKTSIAAANSTSIESVARTARSSARTSTSAGTIRSPAGCSGAARARLIFA</sequence>
<dbReference type="AlphaFoldDB" id="A0A6N8LQ27"/>
<organism evidence="1 2">
    <name type="scientific">Sphingomonas carotinifaciens</name>
    <dbReference type="NCBI Taxonomy" id="1166323"/>
    <lineage>
        <taxon>Bacteria</taxon>
        <taxon>Pseudomonadati</taxon>
        <taxon>Pseudomonadota</taxon>
        <taxon>Alphaproteobacteria</taxon>
        <taxon>Sphingomonadales</taxon>
        <taxon>Sphingomonadaceae</taxon>
        <taxon>Sphingomonas</taxon>
    </lineage>
</organism>
<name>A0A6N8LQ27_9SPHN</name>
<evidence type="ECO:0000313" key="2">
    <source>
        <dbReference type="Proteomes" id="UP000436801"/>
    </source>
</evidence>
<dbReference type="Proteomes" id="UP000436801">
    <property type="component" value="Unassembled WGS sequence"/>
</dbReference>
<protein>
    <submittedName>
        <fullName evidence="1">Uncharacterized protein</fullName>
    </submittedName>
</protein>
<proteinExistence type="predicted"/>
<gene>
    <name evidence="1" type="ORF">GQR91_02750</name>
</gene>
<evidence type="ECO:0000313" key="1">
    <source>
        <dbReference type="EMBL" id="MWC42577.1"/>
    </source>
</evidence>
<dbReference type="OrthoDB" id="10000524at2"/>
<comment type="caution">
    <text evidence="1">The sequence shown here is derived from an EMBL/GenBank/DDBJ whole genome shotgun (WGS) entry which is preliminary data.</text>
</comment>
<dbReference type="RefSeq" id="WP_149681065.1">
    <property type="nucleotide sequence ID" value="NZ_JACIEY010000004.1"/>
</dbReference>
<reference evidence="1 2" key="1">
    <citation type="submission" date="2019-12" db="EMBL/GenBank/DDBJ databases">
        <authorList>
            <person name="Zheng J."/>
        </authorList>
    </citation>
    <scope>NUCLEOTIDE SEQUENCE [LARGE SCALE GENOMIC DNA]</scope>
    <source>
        <strain evidence="1 2">DSM 27347</strain>
    </source>
</reference>